<dbReference type="STRING" id="1798664.A3C93_04995"/>
<evidence type="ECO:0000259" key="1">
    <source>
        <dbReference type="PROSITE" id="PS51352"/>
    </source>
</evidence>
<reference evidence="2 3" key="1">
    <citation type="journal article" date="2016" name="Nat. Commun.">
        <title>Thousands of microbial genomes shed light on interconnected biogeochemical processes in an aquifer system.</title>
        <authorList>
            <person name="Anantharaman K."/>
            <person name="Brown C.T."/>
            <person name="Hug L.A."/>
            <person name="Sharon I."/>
            <person name="Castelle C.J."/>
            <person name="Probst A.J."/>
            <person name="Thomas B.C."/>
            <person name="Singh A."/>
            <person name="Wilkins M.J."/>
            <person name="Karaoz U."/>
            <person name="Brodie E.L."/>
            <person name="Williams K.H."/>
            <person name="Hubbard S.S."/>
            <person name="Banfield J.F."/>
        </authorList>
    </citation>
    <scope>NUCLEOTIDE SEQUENCE [LARGE SCALE GENOMIC DNA]</scope>
</reference>
<comment type="caution">
    <text evidence="2">The sequence shown here is derived from an EMBL/GenBank/DDBJ whole genome shotgun (WGS) entry which is preliminary data.</text>
</comment>
<accession>A0A1G2DC04</accession>
<dbReference type="PROSITE" id="PS51352">
    <property type="entry name" value="THIOREDOXIN_2"/>
    <property type="match status" value="1"/>
</dbReference>
<protein>
    <recommendedName>
        <fullName evidence="1">Thioredoxin domain-containing protein</fullName>
    </recommendedName>
</protein>
<dbReference type="GO" id="GO:0016491">
    <property type="term" value="F:oxidoreductase activity"/>
    <property type="evidence" value="ECO:0007669"/>
    <property type="project" value="InterPro"/>
</dbReference>
<dbReference type="AlphaFoldDB" id="A0A1G2DC04"/>
<dbReference type="PANTHER" id="PTHR42852">
    <property type="entry name" value="THIOL:DISULFIDE INTERCHANGE PROTEIN DSBE"/>
    <property type="match status" value="1"/>
</dbReference>
<dbReference type="SUPFAM" id="SSF52833">
    <property type="entry name" value="Thioredoxin-like"/>
    <property type="match status" value="1"/>
</dbReference>
<sequence>MSRNITVGIWIVAVLAALLLLVRYGGELLRPFLGESSPLPTAPEDGSSAHAAGSPAPYFELSDLSGDRVRISDFANTPVLLTFWATQSTDAADQIKILDDWRTAHGDALPTILSVNSQEDKSVVASFIGRGGYAVPVLLDTEGAVGRAYGIQTLPTSFFVDGEGVIREIYVGIMSQQMIKEKSEQLLR</sequence>
<dbReference type="EMBL" id="MHLO01000038">
    <property type="protein sequence ID" value="OGZ11126.1"/>
    <property type="molecule type" value="Genomic_DNA"/>
</dbReference>
<dbReference type="GO" id="GO:0016209">
    <property type="term" value="F:antioxidant activity"/>
    <property type="evidence" value="ECO:0007669"/>
    <property type="project" value="InterPro"/>
</dbReference>
<name>A0A1G2DC04_9BACT</name>
<organism evidence="2 3">
    <name type="scientific">Candidatus Lloydbacteria bacterium RIFCSPHIGHO2_02_FULL_54_17</name>
    <dbReference type="NCBI Taxonomy" id="1798664"/>
    <lineage>
        <taxon>Bacteria</taxon>
        <taxon>Candidatus Lloydiibacteriota</taxon>
    </lineage>
</organism>
<dbReference type="Gene3D" id="3.40.30.10">
    <property type="entry name" value="Glutaredoxin"/>
    <property type="match status" value="1"/>
</dbReference>
<dbReference type="PANTHER" id="PTHR42852:SF17">
    <property type="entry name" value="THIOREDOXIN-LIKE PROTEIN HI_1115"/>
    <property type="match status" value="1"/>
</dbReference>
<feature type="domain" description="Thioredoxin" evidence="1">
    <location>
        <begin position="50"/>
        <end position="188"/>
    </location>
</feature>
<dbReference type="InterPro" id="IPR013766">
    <property type="entry name" value="Thioredoxin_domain"/>
</dbReference>
<dbReference type="Proteomes" id="UP000178636">
    <property type="component" value="Unassembled WGS sequence"/>
</dbReference>
<dbReference type="InterPro" id="IPR036249">
    <property type="entry name" value="Thioredoxin-like_sf"/>
</dbReference>
<evidence type="ECO:0000313" key="3">
    <source>
        <dbReference type="Proteomes" id="UP000178636"/>
    </source>
</evidence>
<dbReference type="CDD" id="cd02966">
    <property type="entry name" value="TlpA_like_family"/>
    <property type="match status" value="1"/>
</dbReference>
<dbReference type="InterPro" id="IPR000866">
    <property type="entry name" value="AhpC/TSA"/>
</dbReference>
<proteinExistence type="predicted"/>
<dbReference type="InterPro" id="IPR050553">
    <property type="entry name" value="Thioredoxin_ResA/DsbE_sf"/>
</dbReference>
<evidence type="ECO:0000313" key="2">
    <source>
        <dbReference type="EMBL" id="OGZ11126.1"/>
    </source>
</evidence>
<dbReference type="Pfam" id="PF00578">
    <property type="entry name" value="AhpC-TSA"/>
    <property type="match status" value="1"/>
</dbReference>
<gene>
    <name evidence="2" type="ORF">A3C93_04995</name>
</gene>